<organism evidence="2 3">
    <name type="scientific">Dreissena polymorpha</name>
    <name type="common">Zebra mussel</name>
    <name type="synonym">Mytilus polymorpha</name>
    <dbReference type="NCBI Taxonomy" id="45954"/>
    <lineage>
        <taxon>Eukaryota</taxon>
        <taxon>Metazoa</taxon>
        <taxon>Spiralia</taxon>
        <taxon>Lophotrochozoa</taxon>
        <taxon>Mollusca</taxon>
        <taxon>Bivalvia</taxon>
        <taxon>Autobranchia</taxon>
        <taxon>Heteroconchia</taxon>
        <taxon>Euheterodonta</taxon>
        <taxon>Imparidentia</taxon>
        <taxon>Neoheterodontei</taxon>
        <taxon>Myida</taxon>
        <taxon>Dreissenoidea</taxon>
        <taxon>Dreissenidae</taxon>
        <taxon>Dreissena</taxon>
    </lineage>
</organism>
<reference evidence="2" key="2">
    <citation type="submission" date="2020-11" db="EMBL/GenBank/DDBJ databases">
        <authorList>
            <person name="McCartney M.A."/>
            <person name="Auch B."/>
            <person name="Kono T."/>
            <person name="Mallez S."/>
            <person name="Becker A."/>
            <person name="Gohl D.M."/>
            <person name="Silverstein K.A.T."/>
            <person name="Koren S."/>
            <person name="Bechman K.B."/>
            <person name="Herman A."/>
            <person name="Abrahante J.E."/>
            <person name="Garbe J."/>
        </authorList>
    </citation>
    <scope>NUCLEOTIDE SEQUENCE</scope>
    <source>
        <strain evidence="2">Duluth1</strain>
        <tissue evidence="2">Whole animal</tissue>
    </source>
</reference>
<dbReference type="EMBL" id="JAIWYP010000001">
    <property type="protein sequence ID" value="KAH3896495.1"/>
    <property type="molecule type" value="Genomic_DNA"/>
</dbReference>
<dbReference type="AlphaFoldDB" id="A0A9D4NJB3"/>
<feature type="compositionally biased region" description="Polar residues" evidence="1">
    <location>
        <begin position="20"/>
        <end position="39"/>
    </location>
</feature>
<gene>
    <name evidence="2" type="ORF">DPMN_020672</name>
</gene>
<protein>
    <submittedName>
        <fullName evidence="2">Uncharacterized protein</fullName>
    </submittedName>
</protein>
<keyword evidence="3" id="KW-1185">Reference proteome</keyword>
<evidence type="ECO:0000256" key="1">
    <source>
        <dbReference type="SAM" id="MobiDB-lite"/>
    </source>
</evidence>
<feature type="region of interest" description="Disordered" evidence="1">
    <location>
        <begin position="16"/>
        <end position="39"/>
    </location>
</feature>
<name>A0A9D4NJB3_DREPO</name>
<proteinExistence type="predicted"/>
<evidence type="ECO:0000313" key="2">
    <source>
        <dbReference type="EMBL" id="KAH3896495.1"/>
    </source>
</evidence>
<comment type="caution">
    <text evidence="2">The sequence shown here is derived from an EMBL/GenBank/DDBJ whole genome shotgun (WGS) entry which is preliminary data.</text>
</comment>
<sequence>MSSSFNQQIEFFNLQPDMETPSTSGNISGTNIHENRTTDCYPTPNITTFDSNKMTLKNSVIKGYHMFKIRPFITSPPTQLIVDREYSNKKDPDACLVWLPTLETFPKSVYDTVTDEKRQLTLSDVAGLPKGHVPKILSNFFSSIMNEGGTITPEVTGEPVPSFPPWPAPIEEGGDVVLPCNYAINHSDIKASFSKLCLLLEKSPEGSAMDLSIETTPKA</sequence>
<reference evidence="2" key="1">
    <citation type="journal article" date="2019" name="bioRxiv">
        <title>The Genome of the Zebra Mussel, Dreissena polymorpha: A Resource for Invasive Species Research.</title>
        <authorList>
            <person name="McCartney M.A."/>
            <person name="Auch B."/>
            <person name="Kono T."/>
            <person name="Mallez S."/>
            <person name="Zhang Y."/>
            <person name="Obille A."/>
            <person name="Becker A."/>
            <person name="Abrahante J.E."/>
            <person name="Garbe J."/>
            <person name="Badalamenti J.P."/>
            <person name="Herman A."/>
            <person name="Mangelson H."/>
            <person name="Liachko I."/>
            <person name="Sullivan S."/>
            <person name="Sone E.D."/>
            <person name="Koren S."/>
            <person name="Silverstein K.A.T."/>
            <person name="Beckman K.B."/>
            <person name="Gohl D.M."/>
        </authorList>
    </citation>
    <scope>NUCLEOTIDE SEQUENCE</scope>
    <source>
        <strain evidence="2">Duluth1</strain>
        <tissue evidence="2">Whole animal</tissue>
    </source>
</reference>
<evidence type="ECO:0000313" key="3">
    <source>
        <dbReference type="Proteomes" id="UP000828390"/>
    </source>
</evidence>
<dbReference type="Proteomes" id="UP000828390">
    <property type="component" value="Unassembled WGS sequence"/>
</dbReference>
<accession>A0A9D4NJB3</accession>